<dbReference type="OrthoDB" id="9784332at2"/>
<evidence type="ECO:0000256" key="2">
    <source>
        <dbReference type="ARBA" id="ARBA00005417"/>
    </source>
</evidence>
<dbReference type="FunFam" id="3.40.50.300:FF:000224">
    <property type="entry name" value="Energy-coupling factor transporter ATP-binding protein EcfA"/>
    <property type="match status" value="1"/>
</dbReference>
<evidence type="ECO:0000256" key="8">
    <source>
        <dbReference type="ARBA" id="ARBA00023136"/>
    </source>
</evidence>
<comment type="caution">
    <text evidence="10">The sequence shown here is derived from an EMBL/GenBank/DDBJ whole genome shotgun (WGS) entry which is preliminary data.</text>
</comment>
<dbReference type="STRING" id="867903.ThesuDRAFT_00588"/>
<dbReference type="PANTHER" id="PTHR43553">
    <property type="entry name" value="HEAVY METAL TRANSPORTER"/>
    <property type="match status" value="1"/>
</dbReference>
<keyword evidence="3" id="KW-0813">Transport</keyword>
<feature type="domain" description="ABC transporter" evidence="9">
    <location>
        <begin position="9"/>
        <end position="245"/>
    </location>
</feature>
<keyword evidence="7" id="KW-1278">Translocase</keyword>
<organism evidence="10 11">
    <name type="scientific">Thermaerobacter subterraneus DSM 13965</name>
    <dbReference type="NCBI Taxonomy" id="867903"/>
    <lineage>
        <taxon>Bacteria</taxon>
        <taxon>Bacillati</taxon>
        <taxon>Bacillota</taxon>
        <taxon>Clostridia</taxon>
        <taxon>Eubacteriales</taxon>
        <taxon>Clostridiales Family XVII. Incertae Sedis</taxon>
        <taxon>Thermaerobacter</taxon>
    </lineage>
</organism>
<dbReference type="eggNOG" id="COG1122">
    <property type="taxonomic scope" value="Bacteria"/>
</dbReference>
<protein>
    <submittedName>
        <fullName evidence="10">ABC-type cobalt transport system, ATPase component</fullName>
    </submittedName>
</protein>
<dbReference type="Proteomes" id="UP000005710">
    <property type="component" value="Unassembled WGS sequence"/>
</dbReference>
<dbReference type="SUPFAM" id="SSF52540">
    <property type="entry name" value="P-loop containing nucleoside triphosphate hydrolases"/>
    <property type="match status" value="1"/>
</dbReference>
<evidence type="ECO:0000313" key="10">
    <source>
        <dbReference type="EMBL" id="EKP94877.1"/>
    </source>
</evidence>
<name>K6PPM8_9FIRM</name>
<keyword evidence="6" id="KW-0067">ATP-binding</keyword>
<accession>K6PPM8</accession>
<dbReference type="NCBIfam" id="TIGR04520">
    <property type="entry name" value="ECF_ATPase_1"/>
    <property type="match status" value="1"/>
</dbReference>
<evidence type="ECO:0000256" key="1">
    <source>
        <dbReference type="ARBA" id="ARBA00004202"/>
    </source>
</evidence>
<dbReference type="GO" id="GO:0042626">
    <property type="term" value="F:ATPase-coupled transmembrane transporter activity"/>
    <property type="evidence" value="ECO:0007669"/>
    <property type="project" value="TreeGrafter"/>
</dbReference>
<evidence type="ECO:0000259" key="9">
    <source>
        <dbReference type="PROSITE" id="PS50893"/>
    </source>
</evidence>
<sequence length="288" mass="31319">MTGEPLIEVRKASYVYHPGQPDAVEALRGIDLEVRRGEFLAVVGANGSGKSTLARLLNGLILPTRGEVRVAGHSTADPEARWEIRRLVGLVFQNPDNQLVAPTVEEDVAFGPENLGLPREEIRRRVRAALEAVGLWERRADPPHRLSGGQKQRVALAGMLAMEPACLVLDEATAMLDPAGRAEVLDTVGRLHRENGISVVLITHFLEEAAKARRVAVMDRGRIVATGAPRELFGRPAWLERLGLVPPPMGQLAARLRRRGWCLPPGIITVDDFLAALGLSPAAAQERL</sequence>
<evidence type="ECO:0000256" key="3">
    <source>
        <dbReference type="ARBA" id="ARBA00022448"/>
    </source>
</evidence>
<gene>
    <name evidence="10" type="ORF">ThesuDRAFT_00588</name>
</gene>
<evidence type="ECO:0000256" key="5">
    <source>
        <dbReference type="ARBA" id="ARBA00022741"/>
    </source>
</evidence>
<dbReference type="InterPro" id="IPR050095">
    <property type="entry name" value="ECF_ABC_transporter_ATP-bd"/>
</dbReference>
<dbReference type="GO" id="GO:0016887">
    <property type="term" value="F:ATP hydrolysis activity"/>
    <property type="evidence" value="ECO:0007669"/>
    <property type="project" value="InterPro"/>
</dbReference>
<keyword evidence="5" id="KW-0547">Nucleotide-binding</keyword>
<dbReference type="InterPro" id="IPR003439">
    <property type="entry name" value="ABC_transporter-like_ATP-bd"/>
</dbReference>
<dbReference type="Pfam" id="PF00005">
    <property type="entry name" value="ABC_tran"/>
    <property type="match status" value="1"/>
</dbReference>
<keyword evidence="4" id="KW-1003">Cell membrane</keyword>
<reference evidence="10" key="1">
    <citation type="submission" date="2010-10" db="EMBL/GenBank/DDBJ databases">
        <authorList>
            <consortium name="US DOE Joint Genome Institute (JGI-PGF)"/>
            <person name="Lucas S."/>
            <person name="Copeland A."/>
            <person name="Lapidus A."/>
            <person name="Bruce D."/>
            <person name="Goodwin L."/>
            <person name="Pitluck S."/>
            <person name="Kyrpides N."/>
            <person name="Mavromatis K."/>
            <person name="Detter J.C."/>
            <person name="Han C."/>
            <person name="Land M."/>
            <person name="Hauser L."/>
            <person name="Markowitz V."/>
            <person name="Cheng J.-F."/>
            <person name="Hugenholtz P."/>
            <person name="Woyke T."/>
            <person name="Wu D."/>
            <person name="Pukall R."/>
            <person name="Wahrenburg C."/>
            <person name="Brambilla E."/>
            <person name="Klenk H.-P."/>
            <person name="Eisen J.A."/>
        </authorList>
    </citation>
    <scope>NUCLEOTIDE SEQUENCE [LARGE SCALE GENOMIC DNA]</scope>
    <source>
        <strain evidence="10">DSM 13965</strain>
    </source>
</reference>
<evidence type="ECO:0000256" key="7">
    <source>
        <dbReference type="ARBA" id="ARBA00022967"/>
    </source>
</evidence>
<dbReference type="InterPro" id="IPR030947">
    <property type="entry name" value="EcfA_1"/>
</dbReference>
<evidence type="ECO:0000256" key="6">
    <source>
        <dbReference type="ARBA" id="ARBA00022840"/>
    </source>
</evidence>
<dbReference type="PANTHER" id="PTHR43553:SF24">
    <property type="entry name" value="ENERGY-COUPLING FACTOR TRANSPORTER ATP-BINDING PROTEIN ECFA1"/>
    <property type="match status" value="1"/>
</dbReference>
<dbReference type="PROSITE" id="PS50893">
    <property type="entry name" value="ABC_TRANSPORTER_2"/>
    <property type="match status" value="1"/>
</dbReference>
<dbReference type="SMART" id="SM00382">
    <property type="entry name" value="AAA"/>
    <property type="match status" value="1"/>
</dbReference>
<dbReference type="GO" id="GO:0043190">
    <property type="term" value="C:ATP-binding cassette (ABC) transporter complex"/>
    <property type="evidence" value="ECO:0007669"/>
    <property type="project" value="TreeGrafter"/>
</dbReference>
<dbReference type="AlphaFoldDB" id="K6PPM8"/>
<dbReference type="InterPro" id="IPR027417">
    <property type="entry name" value="P-loop_NTPase"/>
</dbReference>
<keyword evidence="8" id="KW-0472">Membrane</keyword>
<dbReference type="EMBL" id="AENY02000002">
    <property type="protein sequence ID" value="EKP94877.1"/>
    <property type="molecule type" value="Genomic_DNA"/>
</dbReference>
<dbReference type="RefSeq" id="WP_006902866.1">
    <property type="nucleotide sequence ID" value="NZ_JH976535.1"/>
</dbReference>
<proteinExistence type="inferred from homology"/>
<evidence type="ECO:0000256" key="4">
    <source>
        <dbReference type="ARBA" id="ARBA00022475"/>
    </source>
</evidence>
<reference evidence="10" key="2">
    <citation type="submission" date="2012-10" db="EMBL/GenBank/DDBJ databases">
        <title>Improved high-quality draft of Thermaerobacter subterraneus C21, DSM 13965.</title>
        <authorList>
            <consortium name="DOE Joint Genome Institute"/>
            <person name="Eisen J."/>
            <person name="Huntemann M."/>
            <person name="Wei C.-L."/>
            <person name="Han J."/>
            <person name="Detter J.C."/>
            <person name="Han C."/>
            <person name="Tapia R."/>
            <person name="Chen A."/>
            <person name="Kyrpides N."/>
            <person name="Mavromatis K."/>
            <person name="Markowitz V."/>
            <person name="Szeto E."/>
            <person name="Ivanova N."/>
            <person name="Mikhailova N."/>
            <person name="Ovchinnikova G."/>
            <person name="Pagani I."/>
            <person name="Pati A."/>
            <person name="Goodwin L."/>
            <person name="Nordberg H.P."/>
            <person name="Cantor M.N."/>
            <person name="Hua S.X."/>
            <person name="Woyke T."/>
            <person name="Eisen J."/>
            <person name="Klenk H.-P."/>
        </authorList>
    </citation>
    <scope>NUCLEOTIDE SEQUENCE [LARGE SCALE GENOMIC DNA]</scope>
    <source>
        <strain evidence="10">DSM 13965</strain>
    </source>
</reference>
<dbReference type="HOGENOM" id="CLU_000604_1_22_9"/>
<comment type="similarity">
    <text evidence="2">Belongs to the ABC transporter superfamily.</text>
</comment>
<dbReference type="GO" id="GO:0005524">
    <property type="term" value="F:ATP binding"/>
    <property type="evidence" value="ECO:0007669"/>
    <property type="project" value="UniProtKB-KW"/>
</dbReference>
<dbReference type="InterPro" id="IPR015856">
    <property type="entry name" value="ABC_transpr_CbiO/EcfA_su"/>
</dbReference>
<dbReference type="InterPro" id="IPR017871">
    <property type="entry name" value="ABC_transporter-like_CS"/>
</dbReference>
<dbReference type="InterPro" id="IPR003593">
    <property type="entry name" value="AAA+_ATPase"/>
</dbReference>
<comment type="subcellular location">
    <subcellularLocation>
        <location evidence="1">Cell membrane</location>
        <topology evidence="1">Peripheral membrane protein</topology>
    </subcellularLocation>
</comment>
<keyword evidence="11" id="KW-1185">Reference proteome</keyword>
<evidence type="ECO:0000313" key="11">
    <source>
        <dbReference type="Proteomes" id="UP000005710"/>
    </source>
</evidence>
<dbReference type="Gene3D" id="3.40.50.300">
    <property type="entry name" value="P-loop containing nucleotide triphosphate hydrolases"/>
    <property type="match status" value="1"/>
</dbReference>
<dbReference type="PROSITE" id="PS00211">
    <property type="entry name" value="ABC_TRANSPORTER_1"/>
    <property type="match status" value="1"/>
</dbReference>
<dbReference type="CDD" id="cd03225">
    <property type="entry name" value="ABC_cobalt_CbiO_domain1"/>
    <property type="match status" value="1"/>
</dbReference>